<dbReference type="InterPro" id="IPR011527">
    <property type="entry name" value="ABC1_TM_dom"/>
</dbReference>
<keyword evidence="4 9" id="KW-0812">Transmembrane</keyword>
<dbReference type="InterPro" id="IPR017871">
    <property type="entry name" value="ABC_transporter-like_CS"/>
</dbReference>
<evidence type="ECO:0000259" key="11">
    <source>
        <dbReference type="PROSITE" id="PS50929"/>
    </source>
</evidence>
<dbReference type="Pfam" id="PF00664">
    <property type="entry name" value="ABC_membrane"/>
    <property type="match status" value="1"/>
</dbReference>
<dbReference type="InterPro" id="IPR003593">
    <property type="entry name" value="AAA+_ATPase"/>
</dbReference>
<dbReference type="Pfam" id="PF00005">
    <property type="entry name" value="ABC_tran"/>
    <property type="match status" value="1"/>
</dbReference>
<evidence type="ECO:0008006" key="14">
    <source>
        <dbReference type="Google" id="ProtNLM"/>
    </source>
</evidence>
<dbReference type="GO" id="GO:0005524">
    <property type="term" value="F:ATP binding"/>
    <property type="evidence" value="ECO:0007669"/>
    <property type="project" value="UniProtKB-KW"/>
</dbReference>
<evidence type="ECO:0000256" key="4">
    <source>
        <dbReference type="ARBA" id="ARBA00022692"/>
    </source>
</evidence>
<dbReference type="Gene3D" id="3.40.50.300">
    <property type="entry name" value="P-loop containing nucleotide triphosphate hydrolases"/>
    <property type="match status" value="1"/>
</dbReference>
<feature type="transmembrane region" description="Helical" evidence="9">
    <location>
        <begin position="67"/>
        <end position="86"/>
    </location>
</feature>
<dbReference type="GO" id="GO:0034040">
    <property type="term" value="F:ATPase-coupled lipid transmembrane transporter activity"/>
    <property type="evidence" value="ECO:0007669"/>
    <property type="project" value="TreeGrafter"/>
</dbReference>
<evidence type="ECO:0000256" key="3">
    <source>
        <dbReference type="ARBA" id="ARBA00022475"/>
    </source>
</evidence>
<dbReference type="PROSITE" id="PS00211">
    <property type="entry name" value="ABC_TRANSPORTER_1"/>
    <property type="match status" value="1"/>
</dbReference>
<keyword evidence="5" id="KW-0547">Nucleotide-binding</keyword>
<feature type="transmembrane region" description="Helical" evidence="9">
    <location>
        <begin position="140"/>
        <end position="162"/>
    </location>
</feature>
<keyword evidence="8 9" id="KW-0472">Membrane</keyword>
<dbReference type="Gene3D" id="1.20.1560.10">
    <property type="entry name" value="ABC transporter type 1, transmembrane domain"/>
    <property type="match status" value="1"/>
</dbReference>
<evidence type="ECO:0000256" key="9">
    <source>
        <dbReference type="SAM" id="Phobius"/>
    </source>
</evidence>
<evidence type="ECO:0000259" key="10">
    <source>
        <dbReference type="PROSITE" id="PS50893"/>
    </source>
</evidence>
<dbReference type="STRING" id="1798512.A3A39_00145"/>
<dbReference type="FunFam" id="3.40.50.300:FF:000221">
    <property type="entry name" value="Multidrug ABC transporter ATP-binding protein"/>
    <property type="match status" value="1"/>
</dbReference>
<dbReference type="GO" id="GO:0140359">
    <property type="term" value="F:ABC-type transporter activity"/>
    <property type="evidence" value="ECO:0007669"/>
    <property type="project" value="InterPro"/>
</dbReference>
<dbReference type="PROSITE" id="PS50893">
    <property type="entry name" value="ABC_TRANSPORTER_2"/>
    <property type="match status" value="1"/>
</dbReference>
<proteinExistence type="predicted"/>
<evidence type="ECO:0000313" key="12">
    <source>
        <dbReference type="EMBL" id="OGG80721.1"/>
    </source>
</evidence>
<feature type="transmembrane region" description="Helical" evidence="9">
    <location>
        <begin position="27"/>
        <end position="47"/>
    </location>
</feature>
<dbReference type="PANTHER" id="PTHR24221:SF654">
    <property type="entry name" value="ATP-BINDING CASSETTE SUB-FAMILY B MEMBER 6"/>
    <property type="match status" value="1"/>
</dbReference>
<accession>A0A1F6F4D5</accession>
<dbReference type="GO" id="GO:0005886">
    <property type="term" value="C:plasma membrane"/>
    <property type="evidence" value="ECO:0007669"/>
    <property type="project" value="UniProtKB-SubCell"/>
</dbReference>
<organism evidence="12 13">
    <name type="scientific">Candidatus Kaiserbacteria bacterium RIFCSPLOWO2_01_FULL_54_13</name>
    <dbReference type="NCBI Taxonomy" id="1798512"/>
    <lineage>
        <taxon>Bacteria</taxon>
        <taxon>Candidatus Kaiseribacteriota</taxon>
    </lineage>
</organism>
<evidence type="ECO:0000256" key="7">
    <source>
        <dbReference type="ARBA" id="ARBA00022989"/>
    </source>
</evidence>
<dbReference type="InterPro" id="IPR003439">
    <property type="entry name" value="ABC_transporter-like_ATP-bd"/>
</dbReference>
<dbReference type="SUPFAM" id="SSF52540">
    <property type="entry name" value="P-loop containing nucleoside triphosphate hydrolases"/>
    <property type="match status" value="1"/>
</dbReference>
<dbReference type="Proteomes" id="UP000177372">
    <property type="component" value="Unassembled WGS sequence"/>
</dbReference>
<dbReference type="PANTHER" id="PTHR24221">
    <property type="entry name" value="ATP-BINDING CASSETTE SUB-FAMILY B"/>
    <property type="match status" value="1"/>
</dbReference>
<comment type="caution">
    <text evidence="12">The sequence shown here is derived from an EMBL/GenBank/DDBJ whole genome shotgun (WGS) entry which is preliminary data.</text>
</comment>
<feature type="domain" description="ABC transmembrane type-1" evidence="11">
    <location>
        <begin position="28"/>
        <end position="312"/>
    </location>
</feature>
<feature type="transmembrane region" description="Helical" evidence="9">
    <location>
        <begin position="262"/>
        <end position="280"/>
    </location>
</feature>
<protein>
    <recommendedName>
        <fullName evidence="14">ABC transporter</fullName>
    </recommendedName>
</protein>
<dbReference type="EMBL" id="MFLZ01000001">
    <property type="protein sequence ID" value="OGG80721.1"/>
    <property type="molecule type" value="Genomic_DNA"/>
</dbReference>
<dbReference type="GO" id="GO:0016887">
    <property type="term" value="F:ATP hydrolysis activity"/>
    <property type="evidence" value="ECO:0007669"/>
    <property type="project" value="InterPro"/>
</dbReference>
<dbReference type="SMART" id="SM00382">
    <property type="entry name" value="AAA"/>
    <property type="match status" value="1"/>
</dbReference>
<dbReference type="AlphaFoldDB" id="A0A1F6F4D5"/>
<dbReference type="InterPro" id="IPR027417">
    <property type="entry name" value="P-loop_NTPase"/>
</dbReference>
<feature type="domain" description="ABC transporter" evidence="10">
    <location>
        <begin position="348"/>
        <end position="585"/>
    </location>
</feature>
<comment type="subcellular location">
    <subcellularLocation>
        <location evidence="1">Cell membrane</location>
        <topology evidence="1">Multi-pass membrane protein</topology>
    </subcellularLocation>
</comment>
<feature type="transmembrane region" description="Helical" evidence="9">
    <location>
        <begin position="168"/>
        <end position="185"/>
    </location>
</feature>
<dbReference type="InterPro" id="IPR036640">
    <property type="entry name" value="ABC1_TM_sf"/>
</dbReference>
<evidence type="ECO:0000256" key="5">
    <source>
        <dbReference type="ARBA" id="ARBA00022741"/>
    </source>
</evidence>
<keyword evidence="6" id="KW-0067">ATP-binding</keyword>
<dbReference type="InterPro" id="IPR039421">
    <property type="entry name" value="Type_1_exporter"/>
</dbReference>
<evidence type="ECO:0000256" key="1">
    <source>
        <dbReference type="ARBA" id="ARBA00004651"/>
    </source>
</evidence>
<evidence type="ECO:0000256" key="2">
    <source>
        <dbReference type="ARBA" id="ARBA00022448"/>
    </source>
</evidence>
<evidence type="ECO:0000313" key="13">
    <source>
        <dbReference type="Proteomes" id="UP000177372"/>
    </source>
</evidence>
<dbReference type="PROSITE" id="PS50929">
    <property type="entry name" value="ABC_TM1F"/>
    <property type="match status" value="1"/>
</dbReference>
<sequence>MNKELSEILVGFRRVLSLLEQSERATLLLASLVMLIAGVLTNIPALILGRLVDRLVDAPQIEFSSAAPYIGFIIAVILAREVLTVVRKYFVENIATQTEKKQTVRAIEHILKVDIASITAQQIGSLHGRIFRSIQGLVRIIKLGFLDFFPTFFAALAAIGIALYQKPILATIMILVIPAGLFIVIKQISSQKGIRVSLLRGKEKIDGTVVETLGGIETVRVLSTEKQEVEKVERVAEELRKREIKHHISMSFFDAGKYLNEGFFYILVISIAILFSAEGAITKGDILVYSILFLSITAPLREIHRILDEAHESSIRVNDLYELLEQPADASFRSQALEKISGDTEEVIRVDGLSFSYPDKKFEVLDRVNFAVKKGEKIGIAGASGGGKSTLIKIFLRLVHGYSGNIYVFGKDLRSVSRDEIADKIAYVPQKTYIFSGTIRENIVYGCARKDISDKEIVGAAKSANLFNEIEHSLGGLSGIVTENGNNLSGGQKQRIALARLILKSPEILILDEATSALDNTNETAIQRSLEKLFEKKTMLIIAHRLTTLKNCDRILVFDKGKILQEGRFDELANKKGLFQDFLRQKEPVT</sequence>
<dbReference type="SUPFAM" id="SSF90123">
    <property type="entry name" value="ABC transporter transmembrane region"/>
    <property type="match status" value="1"/>
</dbReference>
<evidence type="ECO:0000256" key="8">
    <source>
        <dbReference type="ARBA" id="ARBA00023136"/>
    </source>
</evidence>
<reference evidence="12 13" key="1">
    <citation type="journal article" date="2016" name="Nat. Commun.">
        <title>Thousands of microbial genomes shed light on interconnected biogeochemical processes in an aquifer system.</title>
        <authorList>
            <person name="Anantharaman K."/>
            <person name="Brown C.T."/>
            <person name="Hug L.A."/>
            <person name="Sharon I."/>
            <person name="Castelle C.J."/>
            <person name="Probst A.J."/>
            <person name="Thomas B.C."/>
            <person name="Singh A."/>
            <person name="Wilkins M.J."/>
            <person name="Karaoz U."/>
            <person name="Brodie E.L."/>
            <person name="Williams K.H."/>
            <person name="Hubbard S.S."/>
            <person name="Banfield J.F."/>
        </authorList>
    </citation>
    <scope>NUCLEOTIDE SEQUENCE [LARGE SCALE GENOMIC DNA]</scope>
</reference>
<gene>
    <name evidence="12" type="ORF">A3A39_00145</name>
</gene>
<keyword evidence="7 9" id="KW-1133">Transmembrane helix</keyword>
<name>A0A1F6F4D5_9BACT</name>
<keyword evidence="2" id="KW-0813">Transport</keyword>
<keyword evidence="3" id="KW-1003">Cell membrane</keyword>
<evidence type="ECO:0000256" key="6">
    <source>
        <dbReference type="ARBA" id="ARBA00022840"/>
    </source>
</evidence>